<keyword evidence="2" id="KW-1185">Reference proteome</keyword>
<reference evidence="1" key="1">
    <citation type="submission" date="2023-08" db="EMBL/GenBank/DDBJ databases">
        <authorList>
            <person name="Alioto T."/>
            <person name="Alioto T."/>
            <person name="Gomez Garrido J."/>
        </authorList>
    </citation>
    <scope>NUCLEOTIDE SEQUENCE</scope>
</reference>
<dbReference type="AlphaFoldDB" id="A0AAV1G242"/>
<organism evidence="1 2">
    <name type="scientific">Xyrichtys novacula</name>
    <name type="common">Pearly razorfish</name>
    <name type="synonym">Hemipteronotus novacula</name>
    <dbReference type="NCBI Taxonomy" id="13765"/>
    <lineage>
        <taxon>Eukaryota</taxon>
        <taxon>Metazoa</taxon>
        <taxon>Chordata</taxon>
        <taxon>Craniata</taxon>
        <taxon>Vertebrata</taxon>
        <taxon>Euteleostomi</taxon>
        <taxon>Actinopterygii</taxon>
        <taxon>Neopterygii</taxon>
        <taxon>Teleostei</taxon>
        <taxon>Neoteleostei</taxon>
        <taxon>Acanthomorphata</taxon>
        <taxon>Eupercaria</taxon>
        <taxon>Labriformes</taxon>
        <taxon>Labridae</taxon>
        <taxon>Xyrichtys</taxon>
    </lineage>
</organism>
<evidence type="ECO:0000313" key="1">
    <source>
        <dbReference type="EMBL" id="CAJ1067064.1"/>
    </source>
</evidence>
<dbReference type="EMBL" id="OY660874">
    <property type="protein sequence ID" value="CAJ1067064.1"/>
    <property type="molecule type" value="Genomic_DNA"/>
</dbReference>
<dbReference type="Proteomes" id="UP001178508">
    <property type="component" value="Chromosome 11"/>
</dbReference>
<gene>
    <name evidence="1" type="ORF">XNOV1_A014682</name>
</gene>
<evidence type="ECO:0000313" key="2">
    <source>
        <dbReference type="Proteomes" id="UP001178508"/>
    </source>
</evidence>
<name>A0AAV1G242_XYRNO</name>
<sequence length="116" mass="13102">MNIQQSSPSGQLSFPPLSLSSMSIPFTNPPLVFLSCFASHHTHLFVLIWKIELEMLAMFCSELCGVQLNKKSRGGRREIPRGCRGLSCLECLYTVDQIKVLFKGKKPHCRHIMHAD</sequence>
<protein>
    <submittedName>
        <fullName evidence="1">Uncharacterized protein</fullName>
    </submittedName>
</protein>
<accession>A0AAV1G242</accession>
<proteinExistence type="predicted"/>